<dbReference type="Gene3D" id="1.20.1600.10">
    <property type="entry name" value="Outer membrane efflux proteins (OEP)"/>
    <property type="match status" value="1"/>
</dbReference>
<keyword evidence="6" id="KW-0472">Membrane</keyword>
<dbReference type="PANTHER" id="PTHR30026:SF20">
    <property type="entry name" value="OUTER MEMBRANE PROTEIN TOLC"/>
    <property type="match status" value="1"/>
</dbReference>
<dbReference type="PANTHER" id="PTHR30026">
    <property type="entry name" value="OUTER MEMBRANE PROTEIN TOLC"/>
    <property type="match status" value="1"/>
</dbReference>
<keyword evidence="9" id="KW-1185">Reference proteome</keyword>
<dbReference type="RefSeq" id="WP_250590909.1">
    <property type="nucleotide sequence ID" value="NZ_JAMLJM010000001.1"/>
</dbReference>
<comment type="similarity">
    <text evidence="2">Belongs to the outer membrane factor (OMF) (TC 1.B.17) family.</text>
</comment>
<dbReference type="InterPro" id="IPR051906">
    <property type="entry name" value="TolC-like"/>
</dbReference>
<dbReference type="EMBL" id="JAMLJM010000001">
    <property type="protein sequence ID" value="MCL9808095.1"/>
    <property type="molecule type" value="Genomic_DNA"/>
</dbReference>
<keyword evidence="3" id="KW-0813">Transport</keyword>
<protein>
    <submittedName>
        <fullName evidence="8">TolC family protein</fullName>
    </submittedName>
</protein>
<organism evidence="8 9">
    <name type="scientific">Flavobacterium luminosum</name>
    <dbReference type="NCBI Taxonomy" id="2949086"/>
    <lineage>
        <taxon>Bacteria</taxon>
        <taxon>Pseudomonadati</taxon>
        <taxon>Bacteroidota</taxon>
        <taxon>Flavobacteriia</taxon>
        <taxon>Flavobacteriales</taxon>
        <taxon>Flavobacteriaceae</taxon>
        <taxon>Flavobacterium</taxon>
    </lineage>
</organism>
<evidence type="ECO:0000256" key="4">
    <source>
        <dbReference type="ARBA" id="ARBA00022452"/>
    </source>
</evidence>
<evidence type="ECO:0000256" key="3">
    <source>
        <dbReference type="ARBA" id="ARBA00022448"/>
    </source>
</evidence>
<evidence type="ECO:0000313" key="9">
    <source>
        <dbReference type="Proteomes" id="UP001317191"/>
    </source>
</evidence>
<evidence type="ECO:0000256" key="7">
    <source>
        <dbReference type="ARBA" id="ARBA00023237"/>
    </source>
</evidence>
<dbReference type="Pfam" id="PF02321">
    <property type="entry name" value="OEP"/>
    <property type="match status" value="2"/>
</dbReference>
<keyword evidence="4" id="KW-1134">Transmembrane beta strand</keyword>
<evidence type="ECO:0000313" key="8">
    <source>
        <dbReference type="EMBL" id="MCL9808095.1"/>
    </source>
</evidence>
<proteinExistence type="inferred from homology"/>
<keyword evidence="5" id="KW-0812">Transmembrane</keyword>
<evidence type="ECO:0000256" key="2">
    <source>
        <dbReference type="ARBA" id="ARBA00007613"/>
    </source>
</evidence>
<evidence type="ECO:0000256" key="6">
    <source>
        <dbReference type="ARBA" id="ARBA00023136"/>
    </source>
</evidence>
<reference evidence="8 9" key="1">
    <citation type="submission" date="2022-05" db="EMBL/GenBank/DDBJ databases">
        <title>Flavobacterium sp., isolated from activated sludge.</title>
        <authorList>
            <person name="Ran Q."/>
        </authorList>
    </citation>
    <scope>NUCLEOTIDE SEQUENCE [LARGE SCALE GENOMIC DNA]</scope>
    <source>
        <strain evidence="8 9">HXWNR70</strain>
    </source>
</reference>
<dbReference type="SUPFAM" id="SSF56954">
    <property type="entry name" value="Outer membrane efflux proteins (OEP)"/>
    <property type="match status" value="1"/>
</dbReference>
<sequence>MIFLKKNIVVLVLTFSAISSYCQEKKWTLEECVNYAYQNNISIKQSELDSNSSDIDKLEAKAAFLPSLNANATYSVNTGTNINPTTNQFSNQTFRSFSSAASMGVNVFSGLKNWKKLQRAKLSSVANTYKLDKMRDDIALNIANAYLQILFNKEQVKVFKNQISITEKNIERTKQLIEAGNLPAGDMYELEATLASQQQQLVNTENTLLIAKINLSQMMLLDDYANFDIADQEYPVQISTIENETPEAILSKAKESVKDIKIASYNLELAKKDVEISRAGYYPTLTAFLGYNNRWSNNIPLSFNDQITIFDGTAYGLQLNVPILNGLVSRTRVQRSKLNVERTDLALKQAELDLERNVFQAYSDVINARKSFESAQKTLEAREKANEFSKARYEIGMLNAFDFAQTTSAMERAQSEVLRTKYDYIFRIKILEFYFGIPIIKN</sequence>
<dbReference type="InterPro" id="IPR003423">
    <property type="entry name" value="OMP_efflux"/>
</dbReference>
<gene>
    <name evidence="8" type="ORF">NAT50_01855</name>
</gene>
<comment type="subcellular location">
    <subcellularLocation>
        <location evidence="1">Cell outer membrane</location>
    </subcellularLocation>
</comment>
<dbReference type="Proteomes" id="UP001317191">
    <property type="component" value="Unassembled WGS sequence"/>
</dbReference>
<evidence type="ECO:0000256" key="1">
    <source>
        <dbReference type="ARBA" id="ARBA00004442"/>
    </source>
</evidence>
<keyword evidence="7" id="KW-0998">Cell outer membrane</keyword>
<name>A0ABT0TL73_9FLAO</name>
<evidence type="ECO:0000256" key="5">
    <source>
        <dbReference type="ARBA" id="ARBA00022692"/>
    </source>
</evidence>
<accession>A0ABT0TL73</accession>
<comment type="caution">
    <text evidence="8">The sequence shown here is derived from an EMBL/GenBank/DDBJ whole genome shotgun (WGS) entry which is preliminary data.</text>
</comment>